<feature type="compositionally biased region" description="Basic and acidic residues" evidence="1">
    <location>
        <begin position="185"/>
        <end position="202"/>
    </location>
</feature>
<feature type="compositionally biased region" description="Polar residues" evidence="1">
    <location>
        <begin position="232"/>
        <end position="243"/>
    </location>
</feature>
<sequence>MGTSGIRGYDEHRKDRCDYSEALVERVKEKEKESEVSKVALEMKALKGQLDEMRNLKYDITSLKGSISSLQTPARRQFISPRQMVDNRKTPAKQKSTPRVEEAGRSRTMKRPLRGKDPRKSARRTSARRRILQGKQISEDMLSALQMEDLKKLCVMHGVWYKSMSQARVALRKISGLIVSDTEDLPDKKETRGEARGGRAGDDVESSESESEDEEGDGSSSEEVEVEYSEGQATSKDVQPNGH</sequence>
<gene>
    <name evidence="2" type="ORF">CBR_g41364</name>
</gene>
<reference evidence="2 3" key="1">
    <citation type="journal article" date="2018" name="Cell">
        <title>The Chara Genome: Secondary Complexity and Implications for Plant Terrestrialization.</title>
        <authorList>
            <person name="Nishiyama T."/>
            <person name="Sakayama H."/>
            <person name="Vries J.D."/>
            <person name="Buschmann H."/>
            <person name="Saint-Marcoux D."/>
            <person name="Ullrich K.K."/>
            <person name="Haas F.B."/>
            <person name="Vanderstraeten L."/>
            <person name="Becker D."/>
            <person name="Lang D."/>
            <person name="Vosolsobe S."/>
            <person name="Rombauts S."/>
            <person name="Wilhelmsson P.K.I."/>
            <person name="Janitza P."/>
            <person name="Kern R."/>
            <person name="Heyl A."/>
            <person name="Rumpler F."/>
            <person name="Villalobos L.I.A.C."/>
            <person name="Clay J.M."/>
            <person name="Skokan R."/>
            <person name="Toyoda A."/>
            <person name="Suzuki Y."/>
            <person name="Kagoshima H."/>
            <person name="Schijlen E."/>
            <person name="Tajeshwar N."/>
            <person name="Catarino B."/>
            <person name="Hetherington A.J."/>
            <person name="Saltykova A."/>
            <person name="Bonnot C."/>
            <person name="Breuninger H."/>
            <person name="Symeonidi A."/>
            <person name="Radhakrishnan G.V."/>
            <person name="Van Nieuwerburgh F."/>
            <person name="Deforce D."/>
            <person name="Chang C."/>
            <person name="Karol K.G."/>
            <person name="Hedrich R."/>
            <person name="Ulvskov P."/>
            <person name="Glockner G."/>
            <person name="Delwiche C.F."/>
            <person name="Petrasek J."/>
            <person name="Van de Peer Y."/>
            <person name="Friml J."/>
            <person name="Beilby M."/>
            <person name="Dolan L."/>
            <person name="Kohara Y."/>
            <person name="Sugano S."/>
            <person name="Fujiyama A."/>
            <person name="Delaux P.-M."/>
            <person name="Quint M."/>
            <person name="TheiBen G."/>
            <person name="Hagemann M."/>
            <person name="Harholt J."/>
            <person name="Dunand C."/>
            <person name="Zachgo S."/>
            <person name="Langdale J."/>
            <person name="Maumus F."/>
            <person name="Straeten D.V.D."/>
            <person name="Gould S.B."/>
            <person name="Rensing S.A."/>
        </authorList>
    </citation>
    <scope>NUCLEOTIDE SEQUENCE [LARGE SCALE GENOMIC DNA]</scope>
    <source>
        <strain evidence="2 3">S276</strain>
    </source>
</reference>
<feature type="compositionally biased region" description="Basic residues" evidence="1">
    <location>
        <begin position="121"/>
        <end position="130"/>
    </location>
</feature>
<organism evidence="2 3">
    <name type="scientific">Chara braunii</name>
    <name type="common">Braun's stonewort</name>
    <dbReference type="NCBI Taxonomy" id="69332"/>
    <lineage>
        <taxon>Eukaryota</taxon>
        <taxon>Viridiplantae</taxon>
        <taxon>Streptophyta</taxon>
        <taxon>Charophyceae</taxon>
        <taxon>Charales</taxon>
        <taxon>Characeae</taxon>
        <taxon>Chara</taxon>
    </lineage>
</organism>
<dbReference type="AlphaFoldDB" id="A0A388LVV2"/>
<dbReference type="Gramene" id="GBG86369">
    <property type="protein sequence ID" value="GBG86369"/>
    <property type="gene ID" value="CBR_g41364"/>
</dbReference>
<feature type="region of interest" description="Disordered" evidence="1">
    <location>
        <begin position="78"/>
        <end position="130"/>
    </location>
</feature>
<proteinExistence type="predicted"/>
<dbReference type="EMBL" id="BFEA01000561">
    <property type="protein sequence ID" value="GBG86369.1"/>
    <property type="molecule type" value="Genomic_DNA"/>
</dbReference>
<keyword evidence="3" id="KW-1185">Reference proteome</keyword>
<protein>
    <submittedName>
        <fullName evidence="2">Uncharacterized protein</fullName>
    </submittedName>
</protein>
<name>A0A388LVV2_CHABU</name>
<accession>A0A388LVV2</accession>
<evidence type="ECO:0000313" key="3">
    <source>
        <dbReference type="Proteomes" id="UP000265515"/>
    </source>
</evidence>
<evidence type="ECO:0000313" key="2">
    <source>
        <dbReference type="EMBL" id="GBG86369.1"/>
    </source>
</evidence>
<comment type="caution">
    <text evidence="2">The sequence shown here is derived from an EMBL/GenBank/DDBJ whole genome shotgun (WGS) entry which is preliminary data.</text>
</comment>
<dbReference type="Proteomes" id="UP000265515">
    <property type="component" value="Unassembled WGS sequence"/>
</dbReference>
<feature type="region of interest" description="Disordered" evidence="1">
    <location>
        <begin position="185"/>
        <end position="243"/>
    </location>
</feature>
<feature type="compositionally biased region" description="Acidic residues" evidence="1">
    <location>
        <begin position="203"/>
        <end position="228"/>
    </location>
</feature>
<evidence type="ECO:0000256" key="1">
    <source>
        <dbReference type="SAM" id="MobiDB-lite"/>
    </source>
</evidence>